<dbReference type="EMBL" id="FNHG01000009">
    <property type="protein sequence ID" value="SDM32043.1"/>
    <property type="molecule type" value="Genomic_DNA"/>
</dbReference>
<proteinExistence type="inferred from homology"/>
<reference evidence="4 5" key="1">
    <citation type="submission" date="2016-10" db="EMBL/GenBank/DDBJ databases">
        <authorList>
            <person name="de Groot N.N."/>
        </authorList>
    </citation>
    <scope>NUCLEOTIDE SEQUENCE [LARGE SCALE GENOMIC DNA]</scope>
    <source>
        <strain evidence="4 5">DSM 16077</strain>
    </source>
</reference>
<dbReference type="InterPro" id="IPR034333">
    <property type="entry name" value="GST_Zeta_N"/>
</dbReference>
<keyword evidence="4" id="KW-0670">Pyruvate</keyword>
<dbReference type="GO" id="GO:0006749">
    <property type="term" value="P:glutathione metabolic process"/>
    <property type="evidence" value="ECO:0007669"/>
    <property type="project" value="TreeGrafter"/>
</dbReference>
<dbReference type="SFLD" id="SFLDS00019">
    <property type="entry name" value="Glutathione_Transferase_(cytos"/>
    <property type="match status" value="1"/>
</dbReference>
<dbReference type="CDD" id="cd03042">
    <property type="entry name" value="GST_N_Zeta"/>
    <property type="match status" value="1"/>
</dbReference>
<protein>
    <submittedName>
        <fullName evidence="4">Maleylpyruvate isomerase</fullName>
    </submittedName>
</protein>
<dbReference type="RefSeq" id="WP_091769694.1">
    <property type="nucleotide sequence ID" value="NZ_FNHG01000009.1"/>
</dbReference>
<dbReference type="Gene3D" id="1.20.1050.10">
    <property type="match status" value="1"/>
</dbReference>
<evidence type="ECO:0000259" key="3">
    <source>
        <dbReference type="PROSITE" id="PS50405"/>
    </source>
</evidence>
<dbReference type="InterPro" id="IPR005955">
    <property type="entry name" value="GST_Zeta"/>
</dbReference>
<dbReference type="PROSITE" id="PS50404">
    <property type="entry name" value="GST_NTER"/>
    <property type="match status" value="1"/>
</dbReference>
<dbReference type="InterPro" id="IPR036282">
    <property type="entry name" value="Glutathione-S-Trfase_C_sf"/>
</dbReference>
<dbReference type="NCBIfam" id="TIGR01262">
    <property type="entry name" value="maiA"/>
    <property type="match status" value="1"/>
</dbReference>
<dbReference type="PANTHER" id="PTHR42673">
    <property type="entry name" value="MALEYLACETOACETATE ISOMERASE"/>
    <property type="match status" value="1"/>
</dbReference>
<dbReference type="SFLD" id="SFLDG00358">
    <property type="entry name" value="Main_(cytGST)"/>
    <property type="match status" value="1"/>
</dbReference>
<dbReference type="AlphaFoldDB" id="A0A1G9S945"/>
<evidence type="ECO:0000313" key="4">
    <source>
        <dbReference type="EMBL" id="SDM32043.1"/>
    </source>
</evidence>
<dbReference type="GO" id="GO:0005737">
    <property type="term" value="C:cytoplasm"/>
    <property type="evidence" value="ECO:0007669"/>
    <property type="project" value="InterPro"/>
</dbReference>
<dbReference type="GO" id="GO:0006559">
    <property type="term" value="P:L-phenylalanine catabolic process"/>
    <property type="evidence" value="ECO:0007669"/>
    <property type="project" value="TreeGrafter"/>
</dbReference>
<dbReference type="PROSITE" id="PS50405">
    <property type="entry name" value="GST_CTER"/>
    <property type="match status" value="1"/>
</dbReference>
<keyword evidence="4" id="KW-0413">Isomerase</keyword>
<dbReference type="STRING" id="144026.SAMN04488568_1095"/>
<dbReference type="InterPro" id="IPR004045">
    <property type="entry name" value="Glutathione_S-Trfase_N"/>
</dbReference>
<dbReference type="InterPro" id="IPR010987">
    <property type="entry name" value="Glutathione-S-Trfase_C-like"/>
</dbReference>
<evidence type="ECO:0000313" key="5">
    <source>
        <dbReference type="Proteomes" id="UP000199759"/>
    </source>
</evidence>
<feature type="domain" description="GST N-terminal" evidence="2">
    <location>
        <begin position="1"/>
        <end position="82"/>
    </location>
</feature>
<organism evidence="4 5">
    <name type="scientific">Maricaulis salignorans</name>
    <dbReference type="NCBI Taxonomy" id="144026"/>
    <lineage>
        <taxon>Bacteria</taxon>
        <taxon>Pseudomonadati</taxon>
        <taxon>Pseudomonadota</taxon>
        <taxon>Alphaproteobacteria</taxon>
        <taxon>Maricaulales</taxon>
        <taxon>Maricaulaceae</taxon>
        <taxon>Maricaulis</taxon>
    </lineage>
</organism>
<sequence length="214" mass="23648">MKPVLYGYWRSGAAYRLRIALNLKGIEYDQVAINLKTGEQKSDAWLAMQPQGLVPVLKYGDAMLMQSPAILEWIEERWPQPALLPSDPLERCRVRAWAAIIGCDTHPVQNLRILKAVGDDLGQGPAGMKAWAHRWTRDGLAALETLVAVHPRSTPFLHGDAPGLAEVYLLPQLVNARRWEVDLSAFPTLMAAEAACLALPAVQRATPENQPDAE</sequence>
<evidence type="ECO:0000256" key="1">
    <source>
        <dbReference type="ARBA" id="ARBA00010007"/>
    </source>
</evidence>
<dbReference type="Gene3D" id="3.40.30.10">
    <property type="entry name" value="Glutaredoxin"/>
    <property type="match status" value="1"/>
</dbReference>
<dbReference type="InterPro" id="IPR034330">
    <property type="entry name" value="GST_Zeta_C"/>
</dbReference>
<dbReference type="GO" id="GO:0016034">
    <property type="term" value="F:maleylacetoacetate isomerase activity"/>
    <property type="evidence" value="ECO:0007669"/>
    <property type="project" value="TreeGrafter"/>
</dbReference>
<dbReference type="SUPFAM" id="SSF52833">
    <property type="entry name" value="Thioredoxin-like"/>
    <property type="match status" value="1"/>
</dbReference>
<dbReference type="GO" id="GO:0004364">
    <property type="term" value="F:glutathione transferase activity"/>
    <property type="evidence" value="ECO:0007669"/>
    <property type="project" value="TreeGrafter"/>
</dbReference>
<keyword evidence="5" id="KW-1185">Reference proteome</keyword>
<dbReference type="OrthoDB" id="509852at2"/>
<dbReference type="InterPro" id="IPR036249">
    <property type="entry name" value="Thioredoxin-like_sf"/>
</dbReference>
<dbReference type="CDD" id="cd03191">
    <property type="entry name" value="GST_C_Zeta"/>
    <property type="match status" value="1"/>
</dbReference>
<dbReference type="Proteomes" id="UP000199759">
    <property type="component" value="Unassembled WGS sequence"/>
</dbReference>
<dbReference type="Pfam" id="PF02798">
    <property type="entry name" value="GST_N"/>
    <property type="match status" value="1"/>
</dbReference>
<comment type="similarity">
    <text evidence="1">Belongs to the GST superfamily. Zeta family.</text>
</comment>
<dbReference type="SUPFAM" id="SSF47616">
    <property type="entry name" value="GST C-terminal domain-like"/>
    <property type="match status" value="1"/>
</dbReference>
<evidence type="ECO:0000259" key="2">
    <source>
        <dbReference type="PROSITE" id="PS50404"/>
    </source>
</evidence>
<feature type="domain" description="GST C-terminal" evidence="3">
    <location>
        <begin position="87"/>
        <end position="214"/>
    </location>
</feature>
<accession>A0A1G9S945</accession>
<gene>
    <name evidence="4" type="ORF">SAMN04488568_1095</name>
</gene>
<dbReference type="PANTHER" id="PTHR42673:SF4">
    <property type="entry name" value="MALEYLACETOACETATE ISOMERASE"/>
    <property type="match status" value="1"/>
</dbReference>
<dbReference type="InterPro" id="IPR040079">
    <property type="entry name" value="Glutathione_S-Trfase"/>
</dbReference>
<name>A0A1G9S945_9PROT</name>